<accession>A0ABW2AGN2</accession>
<dbReference type="Gene3D" id="3.20.20.80">
    <property type="entry name" value="Glycosidases"/>
    <property type="match status" value="1"/>
</dbReference>
<evidence type="ECO:0000256" key="4">
    <source>
        <dbReference type="ARBA" id="ARBA00022801"/>
    </source>
</evidence>
<keyword evidence="8" id="KW-0624">Polysaccharide degradation</keyword>
<dbReference type="GO" id="GO:0008422">
    <property type="term" value="F:beta-glucosidase activity"/>
    <property type="evidence" value="ECO:0007669"/>
    <property type="project" value="UniProtKB-EC"/>
</dbReference>
<dbReference type="PROSITE" id="PS00653">
    <property type="entry name" value="GLYCOSYL_HYDROL_F1_2"/>
    <property type="match status" value="1"/>
</dbReference>
<reference evidence="12" key="1">
    <citation type="journal article" date="2019" name="Int. J. Syst. Evol. Microbiol.">
        <title>The Global Catalogue of Microorganisms (GCM) 10K type strain sequencing project: providing services to taxonomists for standard genome sequencing and annotation.</title>
        <authorList>
            <consortium name="The Broad Institute Genomics Platform"/>
            <consortium name="The Broad Institute Genome Sequencing Center for Infectious Disease"/>
            <person name="Wu L."/>
            <person name="Ma J."/>
        </authorList>
    </citation>
    <scope>NUCLEOTIDE SEQUENCE [LARGE SCALE GENOMIC DNA]</scope>
    <source>
        <strain evidence="12">CCUG 58127</strain>
    </source>
</reference>
<protein>
    <recommendedName>
        <fullName evidence="3 10">Beta-glucosidase</fullName>
        <ecNumber evidence="3 10">3.2.1.21</ecNumber>
    </recommendedName>
</protein>
<dbReference type="PANTHER" id="PTHR10353">
    <property type="entry name" value="GLYCOSYL HYDROLASE"/>
    <property type="match status" value="1"/>
</dbReference>
<dbReference type="InterPro" id="IPR017853">
    <property type="entry name" value="GH"/>
</dbReference>
<dbReference type="InterPro" id="IPR001360">
    <property type="entry name" value="Glyco_hydro_1"/>
</dbReference>
<evidence type="ECO:0000256" key="1">
    <source>
        <dbReference type="ARBA" id="ARBA00000448"/>
    </source>
</evidence>
<proteinExistence type="inferred from homology"/>
<dbReference type="PROSITE" id="PS00572">
    <property type="entry name" value="GLYCOSYL_HYDROL_F1_1"/>
    <property type="match status" value="1"/>
</dbReference>
<dbReference type="InterPro" id="IPR017736">
    <property type="entry name" value="Glyco_hydro_1_beta-glucosidase"/>
</dbReference>
<sequence>MIAQFPADFIFGAATASYQVEGAAAEDGRTPSIWDTFSHTPGKVFRGQTGDVACDHYHRYGEDIALMKQLGLDSYRFSLAWPRIKPDDGPVNAAGLAFYDKLVDELLAAGIDPAVTLYHWDLPQALEDKGGWRERDTAERFAEYAAVAAQHLGDRVKRWITLNEPFCSSILGYADGVHAPGAQEGEGALKAAHHLLLGHGLAAQRIRSAVPDAQVGITLNLASVQQVSDEPADVEAAHRSLLIGNLIFTDPVLAGKYPELGKEVWAPITDFSWIGDTDLATIAQPLDFLGVNYYFPSRPKAVAHNEPDSGKRVASDLGFESLIHDGEYLTEMGWPVDASAFTDLLIWLRDTYGDALPPIYITENGIACPDVVGDDGRVDDQDRIRYVGDHLTAVSAAMDKGVDVRGYFVWSLMDNFEWARGYQPRFGVVHVDYDTLKRTPKASFDWFRNVIATHEVS</sequence>
<keyword evidence="12" id="KW-1185">Reference proteome</keyword>
<evidence type="ECO:0000256" key="5">
    <source>
        <dbReference type="ARBA" id="ARBA00023001"/>
    </source>
</evidence>
<name>A0ABW2AGN2_9MICO</name>
<dbReference type="Pfam" id="PF00232">
    <property type="entry name" value="Glyco_hydro_1"/>
    <property type="match status" value="1"/>
</dbReference>
<comment type="similarity">
    <text evidence="2 10">Belongs to the glycosyl hydrolase 1 family.</text>
</comment>
<dbReference type="RefSeq" id="WP_382401396.1">
    <property type="nucleotide sequence ID" value="NZ_JBHSWH010000001.1"/>
</dbReference>
<dbReference type="EC" id="3.2.1.21" evidence="3 10"/>
<keyword evidence="4 10" id="KW-0378">Hydrolase</keyword>
<dbReference type="NCBIfam" id="TIGR03356">
    <property type="entry name" value="BGL"/>
    <property type="match status" value="1"/>
</dbReference>
<keyword evidence="7 10" id="KW-0326">Glycosidase</keyword>
<comment type="caution">
    <text evidence="11">The sequence shown here is derived from an EMBL/GenBank/DDBJ whole genome shotgun (WGS) entry which is preliminary data.</text>
</comment>
<evidence type="ECO:0000256" key="3">
    <source>
        <dbReference type="ARBA" id="ARBA00012744"/>
    </source>
</evidence>
<dbReference type="PANTHER" id="PTHR10353:SF36">
    <property type="entry name" value="LP05116P"/>
    <property type="match status" value="1"/>
</dbReference>
<keyword evidence="5" id="KW-0136">Cellulose degradation</keyword>
<evidence type="ECO:0000313" key="11">
    <source>
        <dbReference type="EMBL" id="MFC6705870.1"/>
    </source>
</evidence>
<keyword evidence="6" id="KW-0119">Carbohydrate metabolism</keyword>
<evidence type="ECO:0000256" key="9">
    <source>
        <dbReference type="PROSITE-ProRule" id="PRU10055"/>
    </source>
</evidence>
<evidence type="ECO:0000256" key="8">
    <source>
        <dbReference type="ARBA" id="ARBA00023326"/>
    </source>
</evidence>
<dbReference type="Proteomes" id="UP001596298">
    <property type="component" value="Unassembled WGS sequence"/>
</dbReference>
<evidence type="ECO:0000313" key="12">
    <source>
        <dbReference type="Proteomes" id="UP001596298"/>
    </source>
</evidence>
<dbReference type="PRINTS" id="PR00131">
    <property type="entry name" value="GLHYDRLASE1"/>
</dbReference>
<dbReference type="EMBL" id="JBHSWH010000001">
    <property type="protein sequence ID" value="MFC6705870.1"/>
    <property type="molecule type" value="Genomic_DNA"/>
</dbReference>
<gene>
    <name evidence="11" type="ORF">ACFQDH_11475</name>
</gene>
<comment type="catalytic activity">
    <reaction evidence="1 10">
        <text>Hydrolysis of terminal, non-reducing beta-D-glucosyl residues with release of beta-D-glucose.</text>
        <dbReference type="EC" id="3.2.1.21"/>
    </reaction>
</comment>
<dbReference type="InterPro" id="IPR033132">
    <property type="entry name" value="GH_1_N_CS"/>
</dbReference>
<organism evidence="11 12">
    <name type="scientific">Flexivirga alba</name>
    <dbReference type="NCBI Taxonomy" id="702742"/>
    <lineage>
        <taxon>Bacteria</taxon>
        <taxon>Bacillati</taxon>
        <taxon>Actinomycetota</taxon>
        <taxon>Actinomycetes</taxon>
        <taxon>Micrococcales</taxon>
        <taxon>Dermacoccaceae</taxon>
        <taxon>Flexivirga</taxon>
    </lineage>
</organism>
<dbReference type="SUPFAM" id="SSF51445">
    <property type="entry name" value="(Trans)glycosidases"/>
    <property type="match status" value="1"/>
</dbReference>
<feature type="active site" description="Nucleophile" evidence="9">
    <location>
        <position position="363"/>
    </location>
</feature>
<evidence type="ECO:0000256" key="7">
    <source>
        <dbReference type="ARBA" id="ARBA00023295"/>
    </source>
</evidence>
<evidence type="ECO:0000256" key="2">
    <source>
        <dbReference type="ARBA" id="ARBA00010838"/>
    </source>
</evidence>
<evidence type="ECO:0000256" key="10">
    <source>
        <dbReference type="RuleBase" id="RU361175"/>
    </source>
</evidence>
<evidence type="ECO:0000256" key="6">
    <source>
        <dbReference type="ARBA" id="ARBA00023277"/>
    </source>
</evidence>
<dbReference type="InterPro" id="IPR018120">
    <property type="entry name" value="Glyco_hydro_1_AS"/>
</dbReference>